<keyword evidence="4 7" id="KW-1133">Transmembrane helix</keyword>
<reference evidence="8 9" key="1">
    <citation type="journal article" date="2024" name="BMC Genomics">
        <title>Genome assembly of redclaw crayfish (Cherax quadricarinatus) provides insights into its immune adaptation and hypoxia tolerance.</title>
        <authorList>
            <person name="Liu Z."/>
            <person name="Zheng J."/>
            <person name="Li H."/>
            <person name="Fang K."/>
            <person name="Wang S."/>
            <person name="He J."/>
            <person name="Zhou D."/>
            <person name="Weng S."/>
            <person name="Chi M."/>
            <person name="Gu Z."/>
            <person name="He J."/>
            <person name="Li F."/>
            <person name="Wang M."/>
        </authorList>
    </citation>
    <scope>NUCLEOTIDE SEQUENCE [LARGE SCALE GENOMIC DNA]</scope>
    <source>
        <strain evidence="8">ZL_2023a</strain>
    </source>
</reference>
<dbReference type="EMBL" id="JARKIK010000081">
    <property type="protein sequence ID" value="KAK8725826.1"/>
    <property type="molecule type" value="Genomic_DNA"/>
</dbReference>
<feature type="transmembrane region" description="Helical" evidence="7">
    <location>
        <begin position="103"/>
        <end position="125"/>
    </location>
</feature>
<comment type="subcellular location">
    <subcellularLocation>
        <location evidence="1 7">Membrane</location>
        <topology evidence="1 7">Multi-pass membrane protein</topology>
    </subcellularLocation>
</comment>
<reference evidence="8" key="2">
    <citation type="submission" date="2024-01" db="EMBL/GenBank/DDBJ databases">
        <authorList>
            <person name="He J."/>
            <person name="Wang M."/>
            <person name="Zheng J."/>
            <person name="Liu Z."/>
        </authorList>
    </citation>
    <scope>NUCLEOTIDE SEQUENCE</scope>
    <source>
        <strain evidence="8">ZL_2023a</strain>
        <tissue evidence="8">Muscle</tissue>
    </source>
</reference>
<keyword evidence="9" id="KW-1185">Reference proteome</keyword>
<feature type="transmembrane region" description="Helical" evidence="7">
    <location>
        <begin position="68"/>
        <end position="91"/>
    </location>
</feature>
<evidence type="ECO:0000256" key="6">
    <source>
        <dbReference type="PIRSR" id="PIRSR002419-1"/>
    </source>
</evidence>
<dbReference type="PIRSF" id="PIRSF002419">
    <property type="entry name" value="Tetraspanin"/>
    <property type="match status" value="1"/>
</dbReference>
<dbReference type="InterPro" id="IPR008952">
    <property type="entry name" value="Tetraspanin_EC2_sf"/>
</dbReference>
<evidence type="ECO:0000256" key="3">
    <source>
        <dbReference type="ARBA" id="ARBA00022692"/>
    </source>
</evidence>
<dbReference type="CDD" id="cd03127">
    <property type="entry name" value="tetraspanin_LEL"/>
    <property type="match status" value="1"/>
</dbReference>
<evidence type="ECO:0000256" key="5">
    <source>
        <dbReference type="ARBA" id="ARBA00023136"/>
    </source>
</evidence>
<evidence type="ECO:0000256" key="2">
    <source>
        <dbReference type="ARBA" id="ARBA00006840"/>
    </source>
</evidence>
<evidence type="ECO:0000256" key="1">
    <source>
        <dbReference type="ARBA" id="ARBA00004141"/>
    </source>
</evidence>
<accession>A0AAW0WEU6</accession>
<dbReference type="SUPFAM" id="SSF48652">
    <property type="entry name" value="Tetraspanin"/>
    <property type="match status" value="1"/>
</dbReference>
<evidence type="ECO:0000256" key="7">
    <source>
        <dbReference type="RuleBase" id="RU361218"/>
    </source>
</evidence>
<evidence type="ECO:0000256" key="4">
    <source>
        <dbReference type="ARBA" id="ARBA00022989"/>
    </source>
</evidence>
<keyword evidence="6" id="KW-1015">Disulfide bond</keyword>
<dbReference type="InterPro" id="IPR000301">
    <property type="entry name" value="Tetraspanin_animals"/>
</dbReference>
<keyword evidence="3 7" id="KW-0812">Transmembrane</keyword>
<protein>
    <recommendedName>
        <fullName evidence="7">Tetraspanin</fullName>
    </recommendedName>
</protein>
<sequence length="246" mass="28063">MAYGKGQGRMSYGRGQGTMEEYLDLLQYLLYIFNTIFFLASAAVFALALYVRFQNNMNNYMEGLFMYYYWNTVVAIMVGASLVMLTSFLACCGAYTRSIPLLIAYKVMTVINFIFMLSASAYLLANGLEDSNLYPYVQETMKGLINQYQWDLTAKRSVDIVQEYIGCCGGYSADDYINIHMPIPDTCRDQVTGNQYKYSCAEVFSQFLEVLTGWITGISISICFFQCFSMVVSICLWRAIKEYDSK</sequence>
<gene>
    <name evidence="8" type="ORF">OTU49_010498</name>
</gene>
<feature type="disulfide bond" evidence="6">
    <location>
        <begin position="167"/>
        <end position="200"/>
    </location>
</feature>
<feature type="transmembrane region" description="Helical" evidence="7">
    <location>
        <begin position="28"/>
        <end position="48"/>
    </location>
</feature>
<dbReference type="Pfam" id="PF00335">
    <property type="entry name" value="Tetraspanin"/>
    <property type="match status" value="1"/>
</dbReference>
<feature type="transmembrane region" description="Helical" evidence="7">
    <location>
        <begin position="214"/>
        <end position="237"/>
    </location>
</feature>
<comment type="similarity">
    <text evidence="2 7">Belongs to the tetraspanin (TM4SF) family.</text>
</comment>
<dbReference type="PANTHER" id="PTHR19282">
    <property type="entry name" value="TETRASPANIN"/>
    <property type="match status" value="1"/>
</dbReference>
<keyword evidence="5 7" id="KW-0472">Membrane</keyword>
<comment type="caution">
    <text evidence="8">The sequence shown here is derived from an EMBL/GenBank/DDBJ whole genome shotgun (WGS) entry which is preliminary data.</text>
</comment>
<proteinExistence type="inferred from homology"/>
<dbReference type="Proteomes" id="UP001445076">
    <property type="component" value="Unassembled WGS sequence"/>
</dbReference>
<feature type="disulfide bond" evidence="6">
    <location>
        <begin position="168"/>
        <end position="187"/>
    </location>
</feature>
<name>A0AAW0WEU6_CHEQU</name>
<dbReference type="InterPro" id="IPR018499">
    <property type="entry name" value="Tetraspanin/Peripherin"/>
</dbReference>
<dbReference type="PANTHER" id="PTHR19282:SF555">
    <property type="entry name" value="TETRASPANIN-2A"/>
    <property type="match status" value="1"/>
</dbReference>
<dbReference type="EMBL" id="JARKIK010000081">
    <property type="protein sequence ID" value="KAK8725824.1"/>
    <property type="molecule type" value="Genomic_DNA"/>
</dbReference>
<evidence type="ECO:0000313" key="9">
    <source>
        <dbReference type="Proteomes" id="UP001445076"/>
    </source>
</evidence>
<dbReference type="Gene3D" id="1.10.1450.10">
    <property type="entry name" value="Tetraspanin"/>
    <property type="match status" value="1"/>
</dbReference>
<dbReference type="GO" id="GO:0005886">
    <property type="term" value="C:plasma membrane"/>
    <property type="evidence" value="ECO:0007669"/>
    <property type="project" value="TreeGrafter"/>
</dbReference>
<organism evidence="8 9">
    <name type="scientific">Cherax quadricarinatus</name>
    <name type="common">Australian red claw crayfish</name>
    <dbReference type="NCBI Taxonomy" id="27406"/>
    <lineage>
        <taxon>Eukaryota</taxon>
        <taxon>Metazoa</taxon>
        <taxon>Ecdysozoa</taxon>
        <taxon>Arthropoda</taxon>
        <taxon>Crustacea</taxon>
        <taxon>Multicrustacea</taxon>
        <taxon>Malacostraca</taxon>
        <taxon>Eumalacostraca</taxon>
        <taxon>Eucarida</taxon>
        <taxon>Decapoda</taxon>
        <taxon>Pleocyemata</taxon>
        <taxon>Astacidea</taxon>
        <taxon>Parastacoidea</taxon>
        <taxon>Parastacidae</taxon>
        <taxon>Cherax</taxon>
    </lineage>
</organism>
<dbReference type="EMBL" id="JARKIK010000081">
    <property type="protein sequence ID" value="KAK8725825.1"/>
    <property type="molecule type" value="Genomic_DNA"/>
</dbReference>
<dbReference type="PRINTS" id="PR00259">
    <property type="entry name" value="TMFOUR"/>
</dbReference>
<evidence type="ECO:0000313" key="8">
    <source>
        <dbReference type="EMBL" id="KAK8725824.1"/>
    </source>
</evidence>
<dbReference type="AlphaFoldDB" id="A0AAW0WEU6"/>